<feature type="domain" description="HTH cro/C1-type" evidence="1">
    <location>
        <begin position="7"/>
        <end position="61"/>
    </location>
</feature>
<dbReference type="InterPro" id="IPR010982">
    <property type="entry name" value="Lambda_DNA-bd_dom_sf"/>
</dbReference>
<name>A0A2W5SH24_VARPD</name>
<dbReference type="InterPro" id="IPR001387">
    <property type="entry name" value="Cro/C1-type_HTH"/>
</dbReference>
<dbReference type="Pfam" id="PF01381">
    <property type="entry name" value="HTH_3"/>
    <property type="match status" value="1"/>
</dbReference>
<dbReference type="CDD" id="cd00093">
    <property type="entry name" value="HTH_XRE"/>
    <property type="match status" value="1"/>
</dbReference>
<dbReference type="Gene3D" id="1.10.260.40">
    <property type="entry name" value="lambda repressor-like DNA-binding domains"/>
    <property type="match status" value="1"/>
</dbReference>
<reference evidence="2 3" key="1">
    <citation type="submission" date="2017-08" db="EMBL/GenBank/DDBJ databases">
        <title>Infants hospitalized years apart are colonized by the same room-sourced microbial strains.</title>
        <authorList>
            <person name="Brooks B."/>
            <person name="Olm M.R."/>
            <person name="Firek B.A."/>
            <person name="Baker R."/>
            <person name="Thomas B.C."/>
            <person name="Morowitz M.J."/>
            <person name="Banfield J.F."/>
        </authorList>
    </citation>
    <scope>NUCLEOTIDE SEQUENCE [LARGE SCALE GENOMIC DNA]</scope>
    <source>
        <strain evidence="2">S2_005_003_R2_41</strain>
    </source>
</reference>
<dbReference type="PROSITE" id="PS50943">
    <property type="entry name" value="HTH_CROC1"/>
    <property type="match status" value="1"/>
</dbReference>
<comment type="caution">
    <text evidence="2">The sequence shown here is derived from an EMBL/GenBank/DDBJ whole genome shotgun (WGS) entry which is preliminary data.</text>
</comment>
<evidence type="ECO:0000313" key="3">
    <source>
        <dbReference type="Proteomes" id="UP000249135"/>
    </source>
</evidence>
<dbReference type="EMBL" id="QFPP01000144">
    <property type="protein sequence ID" value="PZQ74170.1"/>
    <property type="molecule type" value="Genomic_DNA"/>
</dbReference>
<dbReference type="SMART" id="SM00530">
    <property type="entry name" value="HTH_XRE"/>
    <property type="match status" value="1"/>
</dbReference>
<sequence length="101" mass="10888">MSISDELTRARKASGRTQQALAAAAGLSRMTVQRFEAGEVDPRVSTLQEMARALGMEWMLVPRALRPDVEAFLRSNGRILGQPAGTDAPPSVVQTLLKGQP</sequence>
<dbReference type="AlphaFoldDB" id="A0A2W5SH24"/>
<evidence type="ECO:0000259" key="1">
    <source>
        <dbReference type="PROSITE" id="PS50943"/>
    </source>
</evidence>
<proteinExistence type="predicted"/>
<evidence type="ECO:0000313" key="2">
    <source>
        <dbReference type="EMBL" id="PZQ74170.1"/>
    </source>
</evidence>
<dbReference type="Proteomes" id="UP000249135">
    <property type="component" value="Unassembled WGS sequence"/>
</dbReference>
<dbReference type="SUPFAM" id="SSF47413">
    <property type="entry name" value="lambda repressor-like DNA-binding domains"/>
    <property type="match status" value="1"/>
</dbReference>
<organism evidence="2 3">
    <name type="scientific">Variovorax paradoxus</name>
    <dbReference type="NCBI Taxonomy" id="34073"/>
    <lineage>
        <taxon>Bacteria</taxon>
        <taxon>Pseudomonadati</taxon>
        <taxon>Pseudomonadota</taxon>
        <taxon>Betaproteobacteria</taxon>
        <taxon>Burkholderiales</taxon>
        <taxon>Comamonadaceae</taxon>
        <taxon>Variovorax</taxon>
    </lineage>
</organism>
<gene>
    <name evidence="2" type="ORF">DI563_12990</name>
</gene>
<dbReference type="GO" id="GO:0003677">
    <property type="term" value="F:DNA binding"/>
    <property type="evidence" value="ECO:0007669"/>
    <property type="project" value="InterPro"/>
</dbReference>
<accession>A0A2W5SH24</accession>
<protein>
    <submittedName>
        <fullName evidence="2">XRE family transcriptional regulator</fullName>
    </submittedName>
</protein>